<comment type="caution">
    <text evidence="9">The sequence shown here is derived from an EMBL/GenBank/DDBJ whole genome shotgun (WGS) entry which is preliminary data.</text>
</comment>
<keyword evidence="5 7" id="KW-0862">Zinc</keyword>
<evidence type="ECO:0000259" key="8">
    <source>
        <dbReference type="Pfam" id="PF01979"/>
    </source>
</evidence>
<evidence type="ECO:0000256" key="7">
    <source>
        <dbReference type="HAMAP-Rule" id="MF_00372"/>
    </source>
</evidence>
<feature type="binding site" evidence="7">
    <location>
        <position position="183"/>
    </location>
    <ligand>
        <name>4-imidazolone-5-propanoate</name>
        <dbReference type="ChEBI" id="CHEBI:77893"/>
    </ligand>
</feature>
<feature type="binding site" evidence="7">
    <location>
        <position position="323"/>
    </location>
    <ligand>
        <name>N-formimidoyl-L-glutamate</name>
        <dbReference type="ChEBI" id="CHEBI:58928"/>
    </ligand>
</feature>
<feature type="binding site" evidence="7">
    <location>
        <position position="246"/>
    </location>
    <ligand>
        <name>Zn(2+)</name>
        <dbReference type="ChEBI" id="CHEBI:29105"/>
    </ligand>
</feature>
<comment type="catalytic activity">
    <reaction evidence="7">
        <text>4-imidazolone-5-propanoate + H2O = N-formimidoyl-L-glutamate</text>
        <dbReference type="Rhea" id="RHEA:23660"/>
        <dbReference type="ChEBI" id="CHEBI:15377"/>
        <dbReference type="ChEBI" id="CHEBI:58928"/>
        <dbReference type="ChEBI" id="CHEBI:77893"/>
        <dbReference type="EC" id="3.5.2.7"/>
    </reaction>
</comment>
<feature type="binding site" evidence="7">
    <location>
        <position position="325"/>
    </location>
    <ligand>
        <name>N-formimidoyl-L-glutamate</name>
        <dbReference type="ChEBI" id="CHEBI:58928"/>
    </ligand>
</feature>
<name>A0AAW9DPP2_ACIAO</name>
<feature type="binding site" evidence="7">
    <location>
        <position position="81"/>
    </location>
    <ligand>
        <name>Fe(3+)</name>
        <dbReference type="ChEBI" id="CHEBI:29034"/>
    </ligand>
</feature>
<keyword evidence="2 7" id="KW-0479">Metal-binding</keyword>
<dbReference type="HAMAP" id="MF_00372">
    <property type="entry name" value="HutI"/>
    <property type="match status" value="1"/>
</dbReference>
<sequence>MNSGKGGDMICDRLWINANLATCAAAAPGLARIERGAIACREGKIIWCGPQRDLPATLTAPEIIDCEGRWITPGLIDPHTHLIFAGDRSDEFARRLAGVPYADIARGGGGILASMRATRAASLSRLHADAAHRLAAWRVEGVTTIEIKSGYGLDQTTELAILRTARALNDATMRVRTTYLGAHALPPEHDRATYLDLIRTTMIPMIARDHLADAVDGFCESIAFTPAEIAEIFEAARSHGLPVKLHADQLSNGGGAALAARFAALSADHLEYAAPEGLAAMAAAGTVAVVLPGAYYVLREPVAPDIAAMRHAGCAIAIGTDCNPGTSPIMSLRLCAHMACVLFGLTLDEAWRGITINAASALGLAAETGSLETGKSCDLAIWSVADPAEILAWIGPAPLHQRILKGNDA</sequence>
<dbReference type="InterPro" id="IPR005920">
    <property type="entry name" value="HutI"/>
</dbReference>
<comment type="similarity">
    <text evidence="7">Belongs to the metallo-dependent hydrolases superfamily. HutI family.</text>
</comment>
<dbReference type="InterPro" id="IPR011059">
    <property type="entry name" value="Metal-dep_hydrolase_composite"/>
</dbReference>
<feature type="binding site" evidence="7">
    <location>
        <position position="326"/>
    </location>
    <ligand>
        <name>4-imidazolone-5-propanoate</name>
        <dbReference type="ChEBI" id="CHEBI:77893"/>
    </ligand>
</feature>
<keyword evidence="4 7" id="KW-0369">Histidine metabolism</keyword>
<evidence type="ECO:0000256" key="1">
    <source>
        <dbReference type="ARBA" id="ARBA00012864"/>
    </source>
</evidence>
<feature type="binding site" evidence="7">
    <location>
        <position position="321"/>
    </location>
    <ligand>
        <name>Fe(3+)</name>
        <dbReference type="ChEBI" id="CHEBI:29034"/>
    </ligand>
</feature>
<evidence type="ECO:0000256" key="6">
    <source>
        <dbReference type="ARBA" id="ARBA00023004"/>
    </source>
</evidence>
<evidence type="ECO:0000256" key="5">
    <source>
        <dbReference type="ARBA" id="ARBA00022833"/>
    </source>
</evidence>
<dbReference type="GO" id="GO:0005506">
    <property type="term" value="F:iron ion binding"/>
    <property type="evidence" value="ECO:0007669"/>
    <property type="project" value="UniProtKB-UniRule"/>
</dbReference>
<evidence type="ECO:0000256" key="2">
    <source>
        <dbReference type="ARBA" id="ARBA00022723"/>
    </source>
</evidence>
<dbReference type="FunFam" id="3.20.20.140:FF:000007">
    <property type="entry name" value="Imidazolonepropionase"/>
    <property type="match status" value="1"/>
</dbReference>
<dbReference type="Proteomes" id="UP001279553">
    <property type="component" value="Unassembled WGS sequence"/>
</dbReference>
<dbReference type="GO" id="GO:0019556">
    <property type="term" value="P:L-histidine catabolic process to glutamate and formamide"/>
    <property type="evidence" value="ECO:0007669"/>
    <property type="project" value="UniProtKB-UniRule"/>
</dbReference>
<feature type="binding site" evidence="7">
    <location>
        <position position="88"/>
    </location>
    <ligand>
        <name>4-imidazolone-5-propanoate</name>
        <dbReference type="ChEBI" id="CHEBI:77893"/>
    </ligand>
</feature>
<dbReference type="PANTHER" id="PTHR42752:SF1">
    <property type="entry name" value="IMIDAZOLONEPROPIONASE-RELATED"/>
    <property type="match status" value="1"/>
</dbReference>
<keyword evidence="3 7" id="KW-0378">Hydrolase</keyword>
<keyword evidence="7" id="KW-0963">Cytoplasm</keyword>
<dbReference type="EMBL" id="JAWXYB010000018">
    <property type="protein sequence ID" value="MDX5931139.1"/>
    <property type="molecule type" value="Genomic_DNA"/>
</dbReference>
<dbReference type="Gene3D" id="2.30.40.10">
    <property type="entry name" value="Urease, subunit C, domain 1"/>
    <property type="match status" value="1"/>
</dbReference>
<protein>
    <recommendedName>
        <fullName evidence="1 7">Imidazolonepropionase</fullName>
        <ecNumber evidence="1 7">3.5.2.7</ecNumber>
    </recommendedName>
    <alternativeName>
        <fullName evidence="7">Imidazolone-5-propionate hydrolase</fullName>
    </alternativeName>
</protein>
<feature type="binding site" evidence="7">
    <location>
        <position position="246"/>
    </location>
    <ligand>
        <name>Fe(3+)</name>
        <dbReference type="ChEBI" id="CHEBI:29034"/>
    </ligand>
</feature>
<dbReference type="GO" id="GO:0005737">
    <property type="term" value="C:cytoplasm"/>
    <property type="evidence" value="ECO:0007669"/>
    <property type="project" value="UniProtKB-SubCell"/>
</dbReference>
<feature type="binding site" evidence="7">
    <location>
        <position position="81"/>
    </location>
    <ligand>
        <name>Zn(2+)</name>
        <dbReference type="ChEBI" id="CHEBI:29105"/>
    </ligand>
</feature>
<dbReference type="Pfam" id="PF01979">
    <property type="entry name" value="Amidohydro_1"/>
    <property type="match status" value="1"/>
</dbReference>
<feature type="binding site" evidence="7">
    <location>
        <position position="151"/>
    </location>
    <ligand>
        <name>N-formimidoyl-L-glutamate</name>
        <dbReference type="ChEBI" id="CHEBI:58928"/>
    </ligand>
</feature>
<comment type="function">
    <text evidence="7">Catalyzes the hydrolytic cleavage of the carbon-nitrogen bond in imidazolone-5-propanoate to yield N-formimidoyl-L-glutamate. It is the third step in the universal histidine degradation pathway.</text>
</comment>
<gene>
    <name evidence="7 9" type="primary">hutI</name>
    <name evidence="9" type="ORF">SIL87_10220</name>
</gene>
<dbReference type="InterPro" id="IPR032466">
    <property type="entry name" value="Metal_Hydrolase"/>
</dbReference>
<feature type="binding site" evidence="7">
    <location>
        <position position="151"/>
    </location>
    <ligand>
        <name>4-imidazolone-5-propanoate</name>
        <dbReference type="ChEBI" id="CHEBI:77893"/>
    </ligand>
</feature>
<dbReference type="EC" id="3.5.2.7" evidence="1 7"/>
<dbReference type="SUPFAM" id="SSF51556">
    <property type="entry name" value="Metallo-dependent hydrolases"/>
    <property type="match status" value="1"/>
</dbReference>
<dbReference type="InterPro" id="IPR006680">
    <property type="entry name" value="Amidohydro-rel"/>
</dbReference>
<feature type="binding site" evidence="7">
    <location>
        <position position="249"/>
    </location>
    <ligand>
        <name>4-imidazolone-5-propanoate</name>
        <dbReference type="ChEBI" id="CHEBI:77893"/>
    </ligand>
</feature>
<evidence type="ECO:0000313" key="10">
    <source>
        <dbReference type="Proteomes" id="UP001279553"/>
    </source>
</evidence>
<evidence type="ECO:0000313" key="9">
    <source>
        <dbReference type="EMBL" id="MDX5931139.1"/>
    </source>
</evidence>
<feature type="binding site" evidence="7">
    <location>
        <position position="79"/>
    </location>
    <ligand>
        <name>Fe(3+)</name>
        <dbReference type="ChEBI" id="CHEBI:29034"/>
    </ligand>
</feature>
<comment type="subcellular location">
    <subcellularLocation>
        <location evidence="7">Cytoplasm</location>
    </subcellularLocation>
</comment>
<comment type="pathway">
    <text evidence="7">Amino-acid degradation; L-histidine degradation into L-glutamate; N-formimidoyl-L-glutamate from L-histidine: step 3/3.</text>
</comment>
<keyword evidence="6 7" id="KW-0408">Iron</keyword>
<organism evidence="9 10">
    <name type="scientific">Acidiphilium acidophilum</name>
    <name type="common">Thiobacillus acidophilus</name>
    <dbReference type="NCBI Taxonomy" id="76588"/>
    <lineage>
        <taxon>Bacteria</taxon>
        <taxon>Pseudomonadati</taxon>
        <taxon>Pseudomonadota</taxon>
        <taxon>Alphaproteobacteria</taxon>
        <taxon>Acetobacterales</taxon>
        <taxon>Acidocellaceae</taxon>
        <taxon>Acidiphilium</taxon>
    </lineage>
</organism>
<reference evidence="9 10" key="1">
    <citation type="submission" date="2023-11" db="EMBL/GenBank/DDBJ databases">
        <title>MicrobeMod: A computational toolkit for identifying prokaryotic methylation and restriction-modification with nanopore sequencing.</title>
        <authorList>
            <person name="Crits-Christoph A."/>
            <person name="Kang S.C."/>
            <person name="Lee H."/>
            <person name="Ostrov N."/>
        </authorList>
    </citation>
    <scope>NUCLEOTIDE SEQUENCE [LARGE SCALE GENOMIC DNA]</scope>
    <source>
        <strain evidence="9 10">DSMZ 700</strain>
    </source>
</reference>
<feature type="binding site" evidence="7">
    <location>
        <position position="321"/>
    </location>
    <ligand>
        <name>Zn(2+)</name>
        <dbReference type="ChEBI" id="CHEBI:29105"/>
    </ligand>
</feature>
<dbReference type="AlphaFoldDB" id="A0AAW9DPP2"/>
<proteinExistence type="inferred from homology"/>
<dbReference type="NCBIfam" id="TIGR01224">
    <property type="entry name" value="hutI"/>
    <property type="match status" value="1"/>
</dbReference>
<dbReference type="SUPFAM" id="SSF51338">
    <property type="entry name" value="Composite domain of metallo-dependent hydrolases"/>
    <property type="match status" value="1"/>
</dbReference>
<accession>A0AAW9DPP2</accession>
<feature type="binding site" evidence="7">
    <location>
        <position position="79"/>
    </location>
    <ligand>
        <name>Zn(2+)</name>
        <dbReference type="ChEBI" id="CHEBI:29105"/>
    </ligand>
</feature>
<evidence type="ECO:0000256" key="4">
    <source>
        <dbReference type="ARBA" id="ARBA00022808"/>
    </source>
</evidence>
<dbReference type="GO" id="GO:0050480">
    <property type="term" value="F:imidazolonepropionase activity"/>
    <property type="evidence" value="ECO:0007669"/>
    <property type="project" value="UniProtKB-UniRule"/>
</dbReference>
<feature type="domain" description="Amidohydrolase-related" evidence="8">
    <location>
        <begin position="70"/>
        <end position="387"/>
    </location>
</feature>
<dbReference type="GO" id="GO:0008270">
    <property type="term" value="F:zinc ion binding"/>
    <property type="evidence" value="ECO:0007669"/>
    <property type="project" value="UniProtKB-UniRule"/>
</dbReference>
<dbReference type="PANTHER" id="PTHR42752">
    <property type="entry name" value="IMIDAZOLONEPROPIONASE"/>
    <property type="match status" value="1"/>
</dbReference>
<dbReference type="Gene3D" id="3.20.20.140">
    <property type="entry name" value="Metal-dependent hydrolases"/>
    <property type="match status" value="1"/>
</dbReference>
<evidence type="ECO:0000256" key="3">
    <source>
        <dbReference type="ARBA" id="ARBA00022801"/>
    </source>
</evidence>
<keyword evidence="10" id="KW-1185">Reference proteome</keyword>
<comment type="cofactor">
    <cofactor evidence="7">
        <name>Zn(2+)</name>
        <dbReference type="ChEBI" id="CHEBI:29105"/>
    </cofactor>
    <cofactor evidence="7">
        <name>Fe(3+)</name>
        <dbReference type="ChEBI" id="CHEBI:29034"/>
    </cofactor>
    <text evidence="7">Binds 1 zinc or iron ion per subunit.</text>
</comment>